<feature type="compositionally biased region" description="Polar residues" evidence="2">
    <location>
        <begin position="20"/>
        <end position="29"/>
    </location>
</feature>
<feature type="compositionally biased region" description="Basic residues" evidence="2">
    <location>
        <begin position="348"/>
        <end position="357"/>
    </location>
</feature>
<gene>
    <name evidence="3" type="ORF">Prudu_022680</name>
</gene>
<evidence type="ECO:0000256" key="2">
    <source>
        <dbReference type="SAM" id="MobiDB-lite"/>
    </source>
</evidence>
<dbReference type="SUPFAM" id="SSF57997">
    <property type="entry name" value="Tropomyosin"/>
    <property type="match status" value="1"/>
</dbReference>
<name>A0A4Y1S095_PRUDU</name>
<sequence>MPQRSSVLAPLLRFCDKGTAPQSSTQTKPDSVHPMPSNDNATDTRDSPEIISMLREPAAAEKVLLGLLALMIPRLCRSMMTACLHFAMWLREHGESSLASRERDEARARVAELEEKVRNVEEIMKHQVQEYKSKLNGLQNDVDQQRQKAAFCERKWKQQLALHQEKSTRLEEVLRQLVEANSNLAKDTQSLDVARTHIEKLTGALTRTRKLYKQAEVEVKKVQQDCEMDRILGEIEKEERVKKRIALTTELELVEDFQNQNQKEGGIMPTLELNKDVSKQVNEAKNVDGEVEAQHPSTFWTRCHCCNGSCKSASPLPGMFSGLCSHRRRRTSLPRFCDIRTALTSGHAKPKSVHRMRSNGSNDVNQPERNATAIGASAKVFADAVLALPAFANVGSASGHSRIPRRRFEIDGSSLGAYISQSNQVIPLQNQVKYQESYTLQLDKKIENLQTMVSKLKEENTQQTGELDTAKVELEKQQADLEMLEFDKLLMQMVEKLCGNVELIHQIDLVMGEPNQMQLREILQKVEKLCEDLRSVASAGVVEDSAAPAD</sequence>
<evidence type="ECO:0000256" key="1">
    <source>
        <dbReference type="SAM" id="Coils"/>
    </source>
</evidence>
<evidence type="ECO:0000313" key="3">
    <source>
        <dbReference type="EMBL" id="BBH10011.1"/>
    </source>
</evidence>
<proteinExistence type="predicted"/>
<reference evidence="3" key="1">
    <citation type="journal article" date="2019" name="Science">
        <title>Mutation of a bHLH transcription factor allowed almond domestication.</title>
        <authorList>
            <person name="Sanchez-Perez R."/>
            <person name="Pavan S."/>
            <person name="Mazzeo R."/>
            <person name="Moldovan C."/>
            <person name="Aiese Cigliano R."/>
            <person name="Del Cueto J."/>
            <person name="Ricciardi F."/>
            <person name="Lotti C."/>
            <person name="Ricciardi L."/>
            <person name="Dicenta F."/>
            <person name="Lopez-Marques R.L."/>
            <person name="Lindberg Moller B."/>
        </authorList>
    </citation>
    <scope>NUCLEOTIDE SEQUENCE</scope>
</reference>
<feature type="region of interest" description="Disordered" evidence="2">
    <location>
        <begin position="347"/>
        <end position="367"/>
    </location>
</feature>
<organism evidence="3">
    <name type="scientific">Prunus dulcis</name>
    <name type="common">Almond</name>
    <name type="synonym">Amygdalus dulcis</name>
    <dbReference type="NCBI Taxonomy" id="3755"/>
    <lineage>
        <taxon>Eukaryota</taxon>
        <taxon>Viridiplantae</taxon>
        <taxon>Streptophyta</taxon>
        <taxon>Embryophyta</taxon>
        <taxon>Tracheophyta</taxon>
        <taxon>Spermatophyta</taxon>
        <taxon>Magnoliopsida</taxon>
        <taxon>eudicotyledons</taxon>
        <taxon>Gunneridae</taxon>
        <taxon>Pentapetalae</taxon>
        <taxon>rosids</taxon>
        <taxon>fabids</taxon>
        <taxon>Rosales</taxon>
        <taxon>Rosaceae</taxon>
        <taxon>Amygdaloideae</taxon>
        <taxon>Amygdaleae</taxon>
        <taxon>Prunus</taxon>
    </lineage>
</organism>
<feature type="coiled-coil region" evidence="1">
    <location>
        <begin position="439"/>
        <end position="487"/>
    </location>
</feature>
<dbReference type="AlphaFoldDB" id="A0A4Y1S095"/>
<keyword evidence="1" id="KW-0175">Coiled coil</keyword>
<dbReference type="EMBL" id="AP019304">
    <property type="protein sequence ID" value="BBH10011.1"/>
    <property type="molecule type" value="Genomic_DNA"/>
</dbReference>
<feature type="coiled-coil region" evidence="1">
    <location>
        <begin position="96"/>
        <end position="225"/>
    </location>
</feature>
<protein>
    <submittedName>
        <fullName evidence="3">Uncharacterized protein</fullName>
    </submittedName>
</protein>
<feature type="region of interest" description="Disordered" evidence="2">
    <location>
        <begin position="1"/>
        <end position="46"/>
    </location>
</feature>
<accession>A0A4Y1S095</accession>
<feature type="compositionally biased region" description="Polar residues" evidence="2">
    <location>
        <begin position="358"/>
        <end position="367"/>
    </location>
</feature>